<sequence>MGQINPKKSNIFKIKLVNLFLIALIFVSGGFYLIGMNNLVVKGFELQKLKHQAESLANENQEISTRKVVLESYHNIDSKLRDLNMVAIDKIEYLTATDEVIAKR</sequence>
<keyword evidence="1" id="KW-0472">Membrane</keyword>
<dbReference type="Proteomes" id="UP000182860">
    <property type="component" value="Unassembled WGS sequence"/>
</dbReference>
<reference evidence="2 3" key="1">
    <citation type="journal article" date="2016" name="Environ. Microbiol.">
        <title>Genomic resolution of a cold subsurface aquifer community provides metabolic insights for novel microbes adapted to high CO concentrations.</title>
        <authorList>
            <person name="Probst A.J."/>
            <person name="Castelle C.J."/>
            <person name="Singh A."/>
            <person name="Brown C.T."/>
            <person name="Anantharaman K."/>
            <person name="Sharon I."/>
            <person name="Hug L.A."/>
            <person name="Burstein D."/>
            <person name="Emerson J.B."/>
            <person name="Thomas B.C."/>
            <person name="Banfield J.F."/>
        </authorList>
    </citation>
    <scope>NUCLEOTIDE SEQUENCE [LARGE SCALE GENOMIC DNA]</scope>
    <source>
        <strain evidence="2">CG1_02_41_21</strain>
    </source>
</reference>
<feature type="transmembrane region" description="Helical" evidence="1">
    <location>
        <begin position="12"/>
        <end position="34"/>
    </location>
</feature>
<accession>A0A1J4TDG3</accession>
<keyword evidence="1" id="KW-0812">Transmembrane</keyword>
<organism evidence="2 3">
    <name type="scientific">Candidatus Falkowbacteria bacterium CG1_02_41_21</name>
    <dbReference type="NCBI Taxonomy" id="1805147"/>
    <lineage>
        <taxon>Bacteria</taxon>
        <taxon>Candidatus Falkowiibacteriota</taxon>
    </lineage>
</organism>
<dbReference type="EMBL" id="MNUV01000002">
    <property type="protein sequence ID" value="OIO08526.1"/>
    <property type="molecule type" value="Genomic_DNA"/>
</dbReference>
<evidence type="ECO:0000313" key="2">
    <source>
        <dbReference type="EMBL" id="OIO08526.1"/>
    </source>
</evidence>
<evidence type="ECO:0008006" key="4">
    <source>
        <dbReference type="Google" id="ProtNLM"/>
    </source>
</evidence>
<keyword evidence="1" id="KW-1133">Transmembrane helix</keyword>
<protein>
    <recommendedName>
        <fullName evidence="4">Cell division protein FtsL</fullName>
    </recommendedName>
</protein>
<dbReference type="AlphaFoldDB" id="A0A1J4TDG3"/>
<evidence type="ECO:0000313" key="3">
    <source>
        <dbReference type="Proteomes" id="UP000182860"/>
    </source>
</evidence>
<comment type="caution">
    <text evidence="2">The sequence shown here is derived from an EMBL/GenBank/DDBJ whole genome shotgun (WGS) entry which is preliminary data.</text>
</comment>
<evidence type="ECO:0000256" key="1">
    <source>
        <dbReference type="SAM" id="Phobius"/>
    </source>
</evidence>
<name>A0A1J4TDG3_9BACT</name>
<gene>
    <name evidence="2" type="ORF">AUJ35_00075</name>
</gene>
<proteinExistence type="predicted"/>